<dbReference type="Proteomes" id="UP000265520">
    <property type="component" value="Unassembled WGS sequence"/>
</dbReference>
<comment type="caution">
    <text evidence="1">The sequence shown here is derived from an EMBL/GenBank/DDBJ whole genome shotgun (WGS) entry which is preliminary data.</text>
</comment>
<reference evidence="1 2" key="1">
    <citation type="journal article" date="2018" name="Front. Plant Sci.">
        <title>Red Clover (Trifolium pratense) and Zigzag Clover (T. medium) - A Picture of Genomic Similarities and Differences.</title>
        <authorList>
            <person name="Dluhosova J."/>
            <person name="Istvanek J."/>
            <person name="Nedelnik J."/>
            <person name="Repkova J."/>
        </authorList>
    </citation>
    <scope>NUCLEOTIDE SEQUENCE [LARGE SCALE GENOMIC DNA]</scope>
    <source>
        <strain evidence="2">cv. 10/8</strain>
        <tissue evidence="1">Leaf</tissue>
    </source>
</reference>
<dbReference type="AlphaFoldDB" id="A0A392U508"/>
<feature type="non-terminal residue" evidence="1">
    <location>
        <position position="52"/>
    </location>
</feature>
<keyword evidence="2" id="KW-1185">Reference proteome</keyword>
<dbReference type="EMBL" id="LXQA010724139">
    <property type="protein sequence ID" value="MCI67814.1"/>
    <property type="molecule type" value="Genomic_DNA"/>
</dbReference>
<organism evidence="1 2">
    <name type="scientific">Trifolium medium</name>
    <dbReference type="NCBI Taxonomy" id="97028"/>
    <lineage>
        <taxon>Eukaryota</taxon>
        <taxon>Viridiplantae</taxon>
        <taxon>Streptophyta</taxon>
        <taxon>Embryophyta</taxon>
        <taxon>Tracheophyta</taxon>
        <taxon>Spermatophyta</taxon>
        <taxon>Magnoliopsida</taxon>
        <taxon>eudicotyledons</taxon>
        <taxon>Gunneridae</taxon>
        <taxon>Pentapetalae</taxon>
        <taxon>rosids</taxon>
        <taxon>fabids</taxon>
        <taxon>Fabales</taxon>
        <taxon>Fabaceae</taxon>
        <taxon>Papilionoideae</taxon>
        <taxon>50 kb inversion clade</taxon>
        <taxon>NPAAA clade</taxon>
        <taxon>Hologalegina</taxon>
        <taxon>IRL clade</taxon>
        <taxon>Trifolieae</taxon>
        <taxon>Trifolium</taxon>
    </lineage>
</organism>
<proteinExistence type="predicted"/>
<sequence>MIMVSGQEDMMVSHLSSFRYIEADEEDVEVLFQVLDIANVTTLKTKRKSSKK</sequence>
<name>A0A392U508_9FABA</name>
<accession>A0A392U508</accession>
<evidence type="ECO:0000313" key="1">
    <source>
        <dbReference type="EMBL" id="MCI67814.1"/>
    </source>
</evidence>
<protein>
    <submittedName>
        <fullName evidence="1">Uncharacterized protein</fullName>
    </submittedName>
</protein>
<evidence type="ECO:0000313" key="2">
    <source>
        <dbReference type="Proteomes" id="UP000265520"/>
    </source>
</evidence>